<keyword evidence="3" id="KW-1185">Reference proteome</keyword>
<dbReference type="SUPFAM" id="SSF51695">
    <property type="entry name" value="PLC-like phosphodiesterases"/>
    <property type="match status" value="1"/>
</dbReference>
<dbReference type="Gene3D" id="3.20.20.190">
    <property type="entry name" value="Phosphatidylinositol (PI) phosphodiesterase"/>
    <property type="match status" value="1"/>
</dbReference>
<reference evidence="3" key="1">
    <citation type="submission" date="2016-07" db="EMBL/GenBank/DDBJ databases">
        <authorList>
            <person name="Florea S."/>
            <person name="Webb J.S."/>
            <person name="Jaromczyk J."/>
            <person name="Schardl C.L."/>
        </authorList>
    </citation>
    <scope>NUCLEOTIDE SEQUENCE [LARGE SCALE GENOMIC DNA]</scope>
    <source>
        <strain evidence="3">Z6</strain>
    </source>
</reference>
<dbReference type="RefSeq" id="WP_068718159.1">
    <property type="nucleotide sequence ID" value="NZ_LWDV01000009.1"/>
</dbReference>
<dbReference type="EMBL" id="LWDV01000009">
    <property type="protein sequence ID" value="OCL26385.1"/>
    <property type="molecule type" value="Genomic_DNA"/>
</dbReference>
<dbReference type="InterPro" id="IPR017946">
    <property type="entry name" value="PLC-like_Pdiesterase_TIM-brl"/>
</dbReference>
<comment type="caution">
    <text evidence="2">The sequence shown here is derived from an EMBL/GenBank/DDBJ whole genome shotgun (WGS) entry which is preliminary data.</text>
</comment>
<dbReference type="OrthoDB" id="384721at2"/>
<evidence type="ECO:0000313" key="3">
    <source>
        <dbReference type="Proteomes" id="UP000093514"/>
    </source>
</evidence>
<dbReference type="GO" id="GO:0008081">
    <property type="term" value="F:phosphoric diester hydrolase activity"/>
    <property type="evidence" value="ECO:0007669"/>
    <property type="project" value="InterPro"/>
</dbReference>
<dbReference type="AlphaFoldDB" id="A0A1C0A800"/>
<protein>
    <recommendedName>
        <fullName evidence="1">GP-PDE domain-containing protein</fullName>
    </recommendedName>
</protein>
<name>A0A1C0A800_9FIRM</name>
<dbReference type="PANTHER" id="PTHR46211">
    <property type="entry name" value="GLYCEROPHOSPHORYL DIESTER PHOSPHODIESTERASE"/>
    <property type="match status" value="1"/>
</dbReference>
<accession>A0A1C0A800</accession>
<gene>
    <name evidence="2" type="ORF">U472_10295</name>
</gene>
<reference evidence="2 3" key="2">
    <citation type="submission" date="2016-08" db="EMBL/GenBank/DDBJ databases">
        <title>Orenia metallireducens sp. nov. strain Z6, a Novel Metal-reducing Firmicute from the Deep Subsurface.</title>
        <authorList>
            <person name="Maxim B.I."/>
            <person name="Kenneth K."/>
            <person name="Flynn T.M."/>
            <person name="Oloughlin E.J."/>
            <person name="Locke R.A."/>
            <person name="Weber J.R."/>
            <person name="Egan S.M."/>
            <person name="Mackie R.I."/>
            <person name="Cann I.K."/>
        </authorList>
    </citation>
    <scope>NUCLEOTIDE SEQUENCE [LARGE SCALE GENOMIC DNA]</scope>
    <source>
        <strain evidence="2 3">Z6</strain>
    </source>
</reference>
<dbReference type="Proteomes" id="UP000093514">
    <property type="component" value="Unassembled WGS sequence"/>
</dbReference>
<proteinExistence type="predicted"/>
<organism evidence="2 3">
    <name type="scientific">Orenia metallireducens</name>
    <dbReference type="NCBI Taxonomy" id="1413210"/>
    <lineage>
        <taxon>Bacteria</taxon>
        <taxon>Bacillati</taxon>
        <taxon>Bacillota</taxon>
        <taxon>Clostridia</taxon>
        <taxon>Halanaerobiales</taxon>
        <taxon>Halobacteroidaceae</taxon>
        <taxon>Orenia</taxon>
    </lineage>
</organism>
<dbReference type="PANTHER" id="PTHR46211:SF1">
    <property type="entry name" value="GLYCEROPHOSPHODIESTER PHOSPHODIESTERASE, CYTOPLASMIC"/>
    <property type="match status" value="1"/>
</dbReference>
<evidence type="ECO:0000259" key="1">
    <source>
        <dbReference type="PROSITE" id="PS51704"/>
    </source>
</evidence>
<feature type="domain" description="GP-PDE" evidence="1">
    <location>
        <begin position="1"/>
        <end position="241"/>
    </location>
</feature>
<sequence length="245" mass="28795">MIKIAHRGYINDDHPENSLSALGKAIELGYDMIEIDIRETKDKEIILNHDEDLMRLFKIQAKVKDLVLNELKKFKFSNLIDKILSFEDCLKLCQDKVRLLIEVKDKVYSESYLKNIYQALVKWKMVEQVIIYPPRGDLIDFYLGKVRVGLNYEQFFKIKGEEGLVDKVVVLEMPDRWDKNTIEDIHRQNSITLTTVKQTYFDRKFSTGDHLKLAWQTIDELKKLGIDGINIDSIYHDFLFETKSS</sequence>
<dbReference type="PROSITE" id="PS51704">
    <property type="entry name" value="GP_PDE"/>
    <property type="match status" value="1"/>
</dbReference>
<evidence type="ECO:0000313" key="2">
    <source>
        <dbReference type="EMBL" id="OCL26385.1"/>
    </source>
</evidence>
<dbReference type="GO" id="GO:0006629">
    <property type="term" value="P:lipid metabolic process"/>
    <property type="evidence" value="ECO:0007669"/>
    <property type="project" value="InterPro"/>
</dbReference>
<dbReference type="Pfam" id="PF03009">
    <property type="entry name" value="GDPD"/>
    <property type="match status" value="1"/>
</dbReference>
<dbReference type="InterPro" id="IPR030395">
    <property type="entry name" value="GP_PDE_dom"/>
</dbReference>